<feature type="domain" description="NqrA second alpha/beta" evidence="11">
    <location>
        <begin position="115"/>
        <end position="257"/>
    </location>
</feature>
<dbReference type="GO" id="GO:0006814">
    <property type="term" value="P:sodium ion transport"/>
    <property type="evidence" value="ECO:0007669"/>
    <property type="project" value="UniProtKB-UniRule"/>
</dbReference>
<comment type="subunit">
    <text evidence="8">Composed of six subunits; NqrA, NqrB, NqrC, NqrD, NqrE and NqrF.</text>
</comment>
<dbReference type="Proteomes" id="UP000754644">
    <property type="component" value="Unassembled WGS sequence"/>
</dbReference>
<sequence length="447" mass="47980">MIKTKKGLNLPIAGSPQQTIEVSRPARSVALVGFDYPGLKPTMEVAVGDRVVTGQLLFTDKKTPGIQFTAPACGTVSAINRGAKRVFQSLVIDVEAGDAKQFASYTAAQLKDLGRAQVVEQLIESGEWTAIRTRPFNKIPAADTQPEALFITAIDTRPLCADPQIIIQEQPAAFSAGLEVLATLTTGKVFVCQAAGAKLPTADNSRIQHEEFSGPHPAGLVGTHIHFLAPVNENKTVWHVGYQDVIAIGHLFLTGSLYTERVVALGGPGVAQPRLLRTCRGASIDELTAGELNPGTLRVISGSVFDGRTAVTTVAYLGRYHGLVSALEEGTQRQFMGYLTPGMDKFTLTKLYGAALLGAKNLMFTTSTGGSQRAMVPMGTFEQVMPMDILPTQLLRALLVKDIETAIQLGCLELDEEDLALCTFACPGKYEYGPYLREMLTLIEAEG</sequence>
<dbReference type="InterPro" id="IPR008703">
    <property type="entry name" value="NqrA"/>
</dbReference>
<evidence type="ECO:0000313" key="13">
    <source>
        <dbReference type="Proteomes" id="UP000754644"/>
    </source>
</evidence>
<keyword evidence="7 8" id="KW-0739">Sodium transport</keyword>
<comment type="catalytic activity">
    <reaction evidence="8">
        <text>a ubiquinone + n Na(+)(in) + NADH + H(+) = a ubiquinol + n Na(+)(out) + NAD(+)</text>
        <dbReference type="Rhea" id="RHEA:47748"/>
        <dbReference type="Rhea" id="RHEA-COMP:9565"/>
        <dbReference type="Rhea" id="RHEA-COMP:9566"/>
        <dbReference type="ChEBI" id="CHEBI:15378"/>
        <dbReference type="ChEBI" id="CHEBI:16389"/>
        <dbReference type="ChEBI" id="CHEBI:17976"/>
        <dbReference type="ChEBI" id="CHEBI:29101"/>
        <dbReference type="ChEBI" id="CHEBI:57540"/>
        <dbReference type="ChEBI" id="CHEBI:57945"/>
        <dbReference type="EC" id="7.2.1.1"/>
    </reaction>
</comment>
<dbReference type="PANTHER" id="PTHR37839">
    <property type="entry name" value="NA(+)-TRANSLOCATING NADH-QUINONE REDUCTASE SUBUNIT A"/>
    <property type="match status" value="1"/>
</dbReference>
<evidence type="ECO:0000256" key="2">
    <source>
        <dbReference type="ARBA" id="ARBA00022967"/>
    </source>
</evidence>
<comment type="caution">
    <text evidence="12">The sequence shown here is derived from an EMBL/GenBank/DDBJ whole genome shotgun (WGS) entry which is preliminary data.</text>
</comment>
<dbReference type="EMBL" id="JABMOJ010000298">
    <property type="protein sequence ID" value="NQV65286.1"/>
    <property type="molecule type" value="Genomic_DNA"/>
</dbReference>
<evidence type="ECO:0000256" key="6">
    <source>
        <dbReference type="ARBA" id="ARBA00023075"/>
    </source>
</evidence>
<dbReference type="InterPro" id="IPR022615">
    <property type="entry name" value="NqrA_C_domain"/>
</dbReference>
<dbReference type="Pfam" id="PF05896">
    <property type="entry name" value="NQRA_N"/>
    <property type="match status" value="1"/>
</dbReference>
<evidence type="ECO:0000256" key="8">
    <source>
        <dbReference type="HAMAP-Rule" id="MF_00425"/>
    </source>
</evidence>
<dbReference type="Pfam" id="PF11973">
    <property type="entry name" value="NQRA_SLBB"/>
    <property type="match status" value="1"/>
</dbReference>
<dbReference type="EC" id="7.2.1.1" evidence="8"/>
<organism evidence="12 13">
    <name type="scientific">SAR86 cluster bacterium</name>
    <dbReference type="NCBI Taxonomy" id="2030880"/>
    <lineage>
        <taxon>Bacteria</taxon>
        <taxon>Pseudomonadati</taxon>
        <taxon>Pseudomonadota</taxon>
        <taxon>Gammaproteobacteria</taxon>
        <taxon>SAR86 cluster</taxon>
    </lineage>
</organism>
<dbReference type="AlphaFoldDB" id="A0A972VXG0"/>
<protein>
    <recommendedName>
        <fullName evidence="8">Na(+)-translocating NADH-quinone reductase subunit A</fullName>
        <shortName evidence="8">Na(+)-NQR subunit A</shortName>
        <shortName evidence="8">Na(+)-translocating NQR subunit A</shortName>
        <ecNumber evidence="8">7.2.1.1</ecNumber>
    </recommendedName>
    <alternativeName>
        <fullName evidence="8">NQR complex subunit A</fullName>
    </alternativeName>
    <alternativeName>
        <fullName evidence="8">NQR-1 subunit A</fullName>
    </alternativeName>
</protein>
<reference evidence="12" key="1">
    <citation type="submission" date="2020-05" db="EMBL/GenBank/DDBJ databases">
        <title>Sulfur intermediates as new biogeochemical hubs in an aquatic model microbial ecosystem.</title>
        <authorList>
            <person name="Vigneron A."/>
        </authorList>
    </citation>
    <scope>NUCLEOTIDE SEQUENCE</scope>
    <source>
        <strain evidence="12">Bin.250</strain>
    </source>
</reference>
<comment type="similarity">
    <text evidence="8">Belongs to the NqrA family.</text>
</comment>
<evidence type="ECO:0000313" key="12">
    <source>
        <dbReference type="EMBL" id="NQV65286.1"/>
    </source>
</evidence>
<dbReference type="NCBIfam" id="NF003759">
    <property type="entry name" value="PRK05352.1-2"/>
    <property type="match status" value="1"/>
</dbReference>
<evidence type="ECO:0000256" key="4">
    <source>
        <dbReference type="ARBA" id="ARBA00023053"/>
    </source>
</evidence>
<gene>
    <name evidence="8" type="primary">nqrA</name>
    <name evidence="12" type="ORF">HQ497_07965</name>
</gene>
<accession>A0A972VXG0</accession>
<evidence type="ECO:0000256" key="3">
    <source>
        <dbReference type="ARBA" id="ARBA00023027"/>
    </source>
</evidence>
<evidence type="ECO:0000259" key="11">
    <source>
        <dbReference type="Pfam" id="PF24836"/>
    </source>
</evidence>
<dbReference type="PANTHER" id="PTHR37839:SF1">
    <property type="entry name" value="NA(+)-TRANSLOCATING NADH-QUINONE REDUCTASE SUBUNIT A"/>
    <property type="match status" value="1"/>
</dbReference>
<keyword evidence="2 8" id="KW-1278">Translocase</keyword>
<feature type="domain" description="Na(+)-translocating NADH-quinone reductase subunit A C-terminal" evidence="10">
    <location>
        <begin position="262"/>
        <end position="310"/>
    </location>
</feature>
<dbReference type="HAMAP" id="MF_00425">
    <property type="entry name" value="NqrA"/>
    <property type="match status" value="1"/>
</dbReference>
<proteinExistence type="inferred from homology"/>
<dbReference type="GO" id="GO:0016655">
    <property type="term" value="F:oxidoreductase activity, acting on NAD(P)H, quinone or similar compound as acceptor"/>
    <property type="evidence" value="ECO:0007669"/>
    <property type="project" value="UniProtKB-UniRule"/>
</dbReference>
<keyword evidence="4 8" id="KW-0915">Sodium</keyword>
<keyword evidence="5 8" id="KW-0406">Ion transport</keyword>
<comment type="function">
    <text evidence="8">NQR complex catalyzes the reduction of ubiquinone-1 to ubiquinol by two successive reactions, coupled with the transport of Na(+) ions from the cytoplasm to the periplasm. NqrA to NqrE are probably involved in the second step, the conversion of ubisemiquinone to ubiquinol.</text>
</comment>
<evidence type="ECO:0000256" key="7">
    <source>
        <dbReference type="ARBA" id="ARBA00023201"/>
    </source>
</evidence>
<keyword evidence="6 8" id="KW-0830">Ubiquinone</keyword>
<evidence type="ECO:0000259" key="10">
    <source>
        <dbReference type="Pfam" id="PF11973"/>
    </source>
</evidence>
<dbReference type="Pfam" id="PF24836">
    <property type="entry name" value="NQRA_2nd"/>
    <property type="match status" value="1"/>
</dbReference>
<evidence type="ECO:0000259" key="9">
    <source>
        <dbReference type="Pfam" id="PF05896"/>
    </source>
</evidence>
<dbReference type="InterPro" id="IPR056147">
    <property type="entry name" value="NQRA_N"/>
</dbReference>
<name>A0A972VXG0_9GAMM</name>
<evidence type="ECO:0000256" key="5">
    <source>
        <dbReference type="ARBA" id="ARBA00023065"/>
    </source>
</evidence>
<dbReference type="NCBIfam" id="TIGR01936">
    <property type="entry name" value="nqrA"/>
    <property type="match status" value="1"/>
</dbReference>
<dbReference type="InterPro" id="IPR056148">
    <property type="entry name" value="NQRA_2nd"/>
</dbReference>
<keyword evidence="3 8" id="KW-0520">NAD</keyword>
<evidence type="ECO:0000256" key="1">
    <source>
        <dbReference type="ARBA" id="ARBA00022448"/>
    </source>
</evidence>
<keyword evidence="1 8" id="KW-0813">Transport</keyword>
<feature type="domain" description="NqrA N-terminal barrel-sandwich hybrid" evidence="9">
    <location>
        <begin position="2"/>
        <end position="95"/>
    </location>
</feature>